<dbReference type="OrthoDB" id="9803101at2"/>
<dbReference type="InterPro" id="IPR006175">
    <property type="entry name" value="YjgF/YER057c/UK114"/>
</dbReference>
<dbReference type="PANTHER" id="PTHR11803:SF39">
    <property type="entry name" value="2-IMINOBUTANOATE_2-IMINOPROPANOATE DEAMINASE"/>
    <property type="match status" value="1"/>
</dbReference>
<evidence type="ECO:0000313" key="3">
    <source>
        <dbReference type="Proteomes" id="UP000013520"/>
    </source>
</evidence>
<dbReference type="GO" id="GO:0005829">
    <property type="term" value="C:cytosol"/>
    <property type="evidence" value="ECO:0007669"/>
    <property type="project" value="TreeGrafter"/>
</dbReference>
<dbReference type="Gene3D" id="3.30.1330.40">
    <property type="entry name" value="RutC-like"/>
    <property type="match status" value="1"/>
</dbReference>
<dbReference type="RefSeq" id="WP_006522793.1">
    <property type="nucleotide sequence ID" value="NC_021184.1"/>
</dbReference>
<keyword evidence="3" id="KW-1185">Reference proteome</keyword>
<dbReference type="Proteomes" id="UP000013520">
    <property type="component" value="Chromosome"/>
</dbReference>
<dbReference type="GO" id="GO:0019239">
    <property type="term" value="F:deaminase activity"/>
    <property type="evidence" value="ECO:0007669"/>
    <property type="project" value="TreeGrafter"/>
</dbReference>
<dbReference type="eggNOG" id="COG0251">
    <property type="taxonomic scope" value="Bacteria"/>
</dbReference>
<dbReference type="STRING" id="767817.Desgi_1512"/>
<evidence type="ECO:0000256" key="1">
    <source>
        <dbReference type="ARBA" id="ARBA00010552"/>
    </source>
</evidence>
<dbReference type="EMBL" id="CP003273">
    <property type="protein sequence ID" value="AGL00998.1"/>
    <property type="molecule type" value="Genomic_DNA"/>
</dbReference>
<dbReference type="InterPro" id="IPR035959">
    <property type="entry name" value="RutC-like_sf"/>
</dbReference>
<name>R4KCW2_9FIRM</name>
<organism evidence="2 3">
    <name type="scientific">Desulfoscipio gibsoniae DSM 7213</name>
    <dbReference type="NCBI Taxonomy" id="767817"/>
    <lineage>
        <taxon>Bacteria</taxon>
        <taxon>Bacillati</taxon>
        <taxon>Bacillota</taxon>
        <taxon>Clostridia</taxon>
        <taxon>Eubacteriales</taxon>
        <taxon>Desulfallaceae</taxon>
        <taxon>Desulfoscipio</taxon>
    </lineage>
</organism>
<dbReference type="SUPFAM" id="SSF55298">
    <property type="entry name" value="YjgF-like"/>
    <property type="match status" value="1"/>
</dbReference>
<gene>
    <name evidence="2" type="ORF">Desgi_1512</name>
</gene>
<dbReference type="NCBIfam" id="TIGR00004">
    <property type="entry name" value="Rid family detoxifying hydrolase"/>
    <property type="match status" value="1"/>
</dbReference>
<dbReference type="PANTHER" id="PTHR11803">
    <property type="entry name" value="2-IMINOBUTANOATE/2-IMINOPROPANOATE DEAMINASE RIDA"/>
    <property type="match status" value="1"/>
</dbReference>
<reference evidence="2 3" key="1">
    <citation type="submission" date="2012-01" db="EMBL/GenBank/DDBJ databases">
        <title>Complete sequence of Desulfotomaculum gibsoniae DSM 7213.</title>
        <authorList>
            <consortium name="US DOE Joint Genome Institute"/>
            <person name="Lucas S."/>
            <person name="Han J."/>
            <person name="Lapidus A."/>
            <person name="Cheng J.-F."/>
            <person name="Goodwin L."/>
            <person name="Pitluck S."/>
            <person name="Peters L."/>
            <person name="Ovchinnikova G."/>
            <person name="Teshima H."/>
            <person name="Detter J.C."/>
            <person name="Han C."/>
            <person name="Tapia R."/>
            <person name="Land M."/>
            <person name="Hauser L."/>
            <person name="Kyrpides N."/>
            <person name="Ivanova N."/>
            <person name="Pagani I."/>
            <person name="Parshina S."/>
            <person name="Plugge C."/>
            <person name="Muyzer G."/>
            <person name="Kuever J."/>
            <person name="Ivanova A."/>
            <person name="Nazina T."/>
            <person name="Klenk H.-P."/>
            <person name="Brambilla E."/>
            <person name="Spring S."/>
            <person name="Stams A.F."/>
            <person name="Woyke T."/>
        </authorList>
    </citation>
    <scope>NUCLEOTIDE SEQUENCE [LARGE SCALE GENOMIC DNA]</scope>
    <source>
        <strain evidence="2 3">DSM 7213</strain>
    </source>
</reference>
<dbReference type="InterPro" id="IPR006056">
    <property type="entry name" value="RidA"/>
</dbReference>
<accession>R4KCW2</accession>
<dbReference type="FunFam" id="3.30.1330.40:FF:000001">
    <property type="entry name" value="L-PSP family endoribonuclease"/>
    <property type="match status" value="1"/>
</dbReference>
<dbReference type="AlphaFoldDB" id="R4KCW2"/>
<dbReference type="KEGG" id="dgi:Desgi_1512"/>
<proteinExistence type="inferred from homology"/>
<sequence length="159" mass="17515">MRRADFQARIKKIEIANKVLADGWLQTSRVQLDEIEAIKTDQAPEAIGPYSQAVKVGNFMFISGQIPIDPATGEVVEEDVQVQTKQCIINIEAICKKAGAELNDVIKTTVFVKDMSQFAKVNETYGEFFTNEAPARACVEVSCLPKNVLVAIEAIVLVK</sequence>
<comment type="similarity">
    <text evidence="1">Belongs to the RutC family.</text>
</comment>
<protein>
    <submittedName>
        <fullName evidence="2">Endoribonuclease L-PSP, putative</fullName>
    </submittedName>
</protein>
<dbReference type="CDD" id="cd00448">
    <property type="entry name" value="YjgF_YER057c_UK114_family"/>
    <property type="match status" value="1"/>
</dbReference>
<dbReference type="Pfam" id="PF01042">
    <property type="entry name" value="Ribonuc_L-PSP"/>
    <property type="match status" value="1"/>
</dbReference>
<dbReference type="HOGENOM" id="CLU_100715_7_0_9"/>
<evidence type="ECO:0000313" key="2">
    <source>
        <dbReference type="EMBL" id="AGL00998.1"/>
    </source>
</evidence>